<evidence type="ECO:0000259" key="14">
    <source>
        <dbReference type="PROSITE" id="PS50011"/>
    </source>
</evidence>
<dbReference type="PANTHER" id="PTHR24346">
    <property type="entry name" value="MAP/MICROTUBULE AFFINITY-REGULATING KINASE"/>
    <property type="match status" value="1"/>
</dbReference>
<dbReference type="PROSITE" id="PS50011">
    <property type="entry name" value="PROTEIN_KINASE_DOM"/>
    <property type="match status" value="1"/>
</dbReference>
<dbReference type="EMBL" id="AMQM01006878">
    <property type="status" value="NOT_ANNOTATED_CDS"/>
    <property type="molecule type" value="Genomic_DNA"/>
</dbReference>
<evidence type="ECO:0000313" key="17">
    <source>
        <dbReference type="Proteomes" id="UP000015101"/>
    </source>
</evidence>
<reference evidence="16" key="3">
    <citation type="submission" date="2015-06" db="UniProtKB">
        <authorList>
            <consortium name="EnsemblMetazoa"/>
        </authorList>
    </citation>
    <scope>IDENTIFICATION</scope>
</reference>
<feature type="domain" description="Protein kinase" evidence="14">
    <location>
        <begin position="14"/>
        <end position="265"/>
    </location>
</feature>
<dbReference type="STRING" id="6412.T1G6J0"/>
<evidence type="ECO:0000256" key="7">
    <source>
        <dbReference type="ARBA" id="ARBA00022741"/>
    </source>
</evidence>
<reference evidence="17" key="1">
    <citation type="submission" date="2012-12" db="EMBL/GenBank/DDBJ databases">
        <authorList>
            <person name="Hellsten U."/>
            <person name="Grimwood J."/>
            <person name="Chapman J.A."/>
            <person name="Shapiro H."/>
            <person name="Aerts A."/>
            <person name="Otillar R.P."/>
            <person name="Terry A.Y."/>
            <person name="Boore J.L."/>
            <person name="Simakov O."/>
            <person name="Marletaz F."/>
            <person name="Cho S.-J."/>
            <person name="Edsinger-Gonzales E."/>
            <person name="Havlak P."/>
            <person name="Kuo D.-H."/>
            <person name="Larsson T."/>
            <person name="Lv J."/>
            <person name="Arendt D."/>
            <person name="Savage R."/>
            <person name="Osoegawa K."/>
            <person name="de Jong P."/>
            <person name="Lindberg D.R."/>
            <person name="Seaver E.C."/>
            <person name="Weisblat D.A."/>
            <person name="Putnam N.H."/>
            <person name="Grigoriev I.V."/>
            <person name="Rokhsar D.S."/>
        </authorList>
    </citation>
    <scope>NUCLEOTIDE SEQUENCE</scope>
</reference>
<keyword evidence="6" id="KW-0808">Transferase</keyword>
<dbReference type="GO" id="GO:0005737">
    <property type="term" value="C:cytoplasm"/>
    <property type="evidence" value="ECO:0000318"/>
    <property type="project" value="GO_Central"/>
</dbReference>
<evidence type="ECO:0000256" key="11">
    <source>
        <dbReference type="ARBA" id="ARBA00048679"/>
    </source>
</evidence>
<feature type="binding site" evidence="12">
    <location>
        <position position="43"/>
    </location>
    <ligand>
        <name>ATP</name>
        <dbReference type="ChEBI" id="CHEBI:30616"/>
    </ligand>
</feature>
<comment type="subcellular location">
    <subcellularLocation>
        <location evidence="1">Cytoplasm</location>
    </subcellularLocation>
</comment>
<evidence type="ECO:0000256" key="3">
    <source>
        <dbReference type="ARBA" id="ARBA00012513"/>
    </source>
</evidence>
<dbReference type="InterPro" id="IPR008271">
    <property type="entry name" value="Ser/Thr_kinase_AS"/>
</dbReference>
<dbReference type="Gene3D" id="1.10.510.10">
    <property type="entry name" value="Transferase(Phosphotransferase) domain 1"/>
    <property type="match status" value="1"/>
</dbReference>
<protein>
    <recommendedName>
        <fullName evidence="3">non-specific serine/threonine protein kinase</fullName>
        <ecNumber evidence="3">2.7.11.1</ecNumber>
    </recommendedName>
</protein>
<keyword evidence="17" id="KW-1185">Reference proteome</keyword>
<evidence type="ECO:0000256" key="9">
    <source>
        <dbReference type="ARBA" id="ARBA00022840"/>
    </source>
</evidence>
<keyword evidence="5 13" id="KW-0723">Serine/threonine-protein kinase</keyword>
<dbReference type="InterPro" id="IPR017441">
    <property type="entry name" value="Protein_kinase_ATP_BS"/>
</dbReference>
<evidence type="ECO:0000313" key="15">
    <source>
        <dbReference type="EMBL" id="ESN95435.1"/>
    </source>
</evidence>
<dbReference type="EMBL" id="KB097528">
    <property type="protein sequence ID" value="ESN95435.1"/>
    <property type="molecule type" value="Genomic_DNA"/>
</dbReference>
<dbReference type="Proteomes" id="UP000015101">
    <property type="component" value="Unassembled WGS sequence"/>
</dbReference>
<name>T1G6J0_HELRO</name>
<dbReference type="GO" id="GO:0035556">
    <property type="term" value="P:intracellular signal transduction"/>
    <property type="evidence" value="ECO:0000318"/>
    <property type="project" value="GO_Central"/>
</dbReference>
<dbReference type="PRINTS" id="PR00109">
    <property type="entry name" value="TYRKINASE"/>
</dbReference>
<keyword evidence="7 12" id="KW-0547">Nucleotide-binding</keyword>
<dbReference type="OMA" id="FISTECE"/>
<evidence type="ECO:0000256" key="2">
    <source>
        <dbReference type="ARBA" id="ARBA00006234"/>
    </source>
</evidence>
<evidence type="ECO:0000256" key="1">
    <source>
        <dbReference type="ARBA" id="ARBA00004496"/>
    </source>
</evidence>
<proteinExistence type="inferred from homology"/>
<dbReference type="EnsemblMetazoa" id="HelroT86903">
    <property type="protein sequence ID" value="HelroP86903"/>
    <property type="gene ID" value="HelroG86903"/>
</dbReference>
<dbReference type="SMART" id="SM00220">
    <property type="entry name" value="S_TKc"/>
    <property type="match status" value="1"/>
</dbReference>
<evidence type="ECO:0000313" key="16">
    <source>
        <dbReference type="EnsemblMetazoa" id="HelroP86903"/>
    </source>
</evidence>
<dbReference type="GeneID" id="20216687"/>
<dbReference type="FunFam" id="1.10.510.10:FF:001032">
    <property type="entry name" value="KP78b, isoform A"/>
    <property type="match status" value="1"/>
</dbReference>
<dbReference type="Pfam" id="PF00069">
    <property type="entry name" value="Pkinase"/>
    <property type="match status" value="1"/>
</dbReference>
<dbReference type="GO" id="GO:0005524">
    <property type="term" value="F:ATP binding"/>
    <property type="evidence" value="ECO:0007669"/>
    <property type="project" value="UniProtKB-UniRule"/>
</dbReference>
<evidence type="ECO:0000256" key="5">
    <source>
        <dbReference type="ARBA" id="ARBA00022527"/>
    </source>
</evidence>
<accession>T1G6J0</accession>
<keyword evidence="9 12" id="KW-0067">ATP-binding</keyword>
<dbReference type="GO" id="GO:0000226">
    <property type="term" value="P:microtubule cytoskeleton organization"/>
    <property type="evidence" value="ECO:0000318"/>
    <property type="project" value="GO_Central"/>
</dbReference>
<comment type="catalytic activity">
    <reaction evidence="11">
        <text>L-seryl-[protein] + ATP = O-phospho-L-seryl-[protein] + ADP + H(+)</text>
        <dbReference type="Rhea" id="RHEA:17989"/>
        <dbReference type="Rhea" id="RHEA-COMP:9863"/>
        <dbReference type="Rhea" id="RHEA-COMP:11604"/>
        <dbReference type="ChEBI" id="CHEBI:15378"/>
        <dbReference type="ChEBI" id="CHEBI:29999"/>
        <dbReference type="ChEBI" id="CHEBI:30616"/>
        <dbReference type="ChEBI" id="CHEBI:83421"/>
        <dbReference type="ChEBI" id="CHEBI:456216"/>
        <dbReference type="EC" id="2.7.11.1"/>
    </reaction>
</comment>
<evidence type="ECO:0000256" key="12">
    <source>
        <dbReference type="PROSITE-ProRule" id="PRU10141"/>
    </source>
</evidence>
<organism evidence="16 17">
    <name type="scientific">Helobdella robusta</name>
    <name type="common">Californian leech</name>
    <dbReference type="NCBI Taxonomy" id="6412"/>
    <lineage>
        <taxon>Eukaryota</taxon>
        <taxon>Metazoa</taxon>
        <taxon>Spiralia</taxon>
        <taxon>Lophotrochozoa</taxon>
        <taxon>Annelida</taxon>
        <taxon>Clitellata</taxon>
        <taxon>Hirudinea</taxon>
        <taxon>Rhynchobdellida</taxon>
        <taxon>Glossiphoniidae</taxon>
        <taxon>Helobdella</taxon>
    </lineage>
</organism>
<evidence type="ECO:0000256" key="13">
    <source>
        <dbReference type="RuleBase" id="RU000304"/>
    </source>
</evidence>
<dbReference type="FunFam" id="3.30.200.20:FF:000003">
    <property type="entry name" value="Non-specific serine/threonine protein kinase"/>
    <property type="match status" value="1"/>
</dbReference>
<reference evidence="15 17" key="2">
    <citation type="journal article" date="2013" name="Nature">
        <title>Insights into bilaterian evolution from three spiralian genomes.</title>
        <authorList>
            <person name="Simakov O."/>
            <person name="Marletaz F."/>
            <person name="Cho S.J."/>
            <person name="Edsinger-Gonzales E."/>
            <person name="Havlak P."/>
            <person name="Hellsten U."/>
            <person name="Kuo D.H."/>
            <person name="Larsson T."/>
            <person name="Lv J."/>
            <person name="Arendt D."/>
            <person name="Savage R."/>
            <person name="Osoegawa K."/>
            <person name="de Jong P."/>
            <person name="Grimwood J."/>
            <person name="Chapman J.A."/>
            <person name="Shapiro H."/>
            <person name="Aerts A."/>
            <person name="Otillar R.P."/>
            <person name="Terry A.Y."/>
            <person name="Boore J.L."/>
            <person name="Grigoriev I.V."/>
            <person name="Lindberg D.R."/>
            <person name="Seaver E.C."/>
            <person name="Weisblat D.A."/>
            <person name="Putnam N.H."/>
            <person name="Rokhsar D.S."/>
        </authorList>
    </citation>
    <scope>NUCLEOTIDE SEQUENCE</scope>
</reference>
<dbReference type="PROSITE" id="PS00108">
    <property type="entry name" value="PROTEIN_KINASE_ST"/>
    <property type="match status" value="1"/>
</dbReference>
<dbReference type="InterPro" id="IPR011009">
    <property type="entry name" value="Kinase-like_dom_sf"/>
</dbReference>
<evidence type="ECO:0000256" key="8">
    <source>
        <dbReference type="ARBA" id="ARBA00022777"/>
    </source>
</evidence>
<keyword evidence="4" id="KW-0963">Cytoplasm</keyword>
<comment type="similarity">
    <text evidence="2">Belongs to the protein kinase superfamily. CAMK Ser/Thr protein kinase family. SNF1 subfamily.</text>
</comment>
<dbReference type="HOGENOM" id="CLU_000288_63_0_1"/>
<dbReference type="SUPFAM" id="SSF56112">
    <property type="entry name" value="Protein kinase-like (PK-like)"/>
    <property type="match status" value="1"/>
</dbReference>
<dbReference type="AlphaFoldDB" id="T1G6J0"/>
<dbReference type="EC" id="2.7.11.1" evidence="3"/>
<dbReference type="InterPro" id="IPR001245">
    <property type="entry name" value="Ser-Thr/Tyr_kinase_cat_dom"/>
</dbReference>
<dbReference type="KEGG" id="hro:HELRODRAFT_86903"/>
<gene>
    <name evidence="16" type="primary">20216687</name>
    <name evidence="15" type="ORF">HELRODRAFT_86903</name>
</gene>
<dbReference type="InParanoid" id="T1G6J0"/>
<keyword evidence="8" id="KW-0418">Kinase</keyword>
<sequence length="331" mass="37824">MAPLPPELQNIGKYRLIKTIGKGNFAKVKLAKHLPTGRQVAIKVIDKTLLSSTSKAKLWREVRIMKTLDHPNIVKLFQVMETDRYLYLVMEYASGGELFDYLTSNGRLKEKEARMKFRQILSAVHYFHQKNIVHRDLKAENLLLDKDYNVKIADFGFSNEFCPGSKLDTFCGSPPYAAPELFLGKKYIGPEVDVWSLGVILYTLTTGALPFDGSNLKELREKIVKGKFKVPFFISTECESLLRKFLVTNPLKRISLEVAMKDKWVNQGYDGTELKPYSEPADKINEERLGLHLWVNMGFSRTEIINSISMHLYDDILATYLLLGIKVPLVK</sequence>
<comment type="catalytic activity">
    <reaction evidence="10">
        <text>L-threonyl-[protein] + ATP = O-phospho-L-threonyl-[protein] + ADP + H(+)</text>
        <dbReference type="Rhea" id="RHEA:46608"/>
        <dbReference type="Rhea" id="RHEA-COMP:11060"/>
        <dbReference type="Rhea" id="RHEA-COMP:11605"/>
        <dbReference type="ChEBI" id="CHEBI:15378"/>
        <dbReference type="ChEBI" id="CHEBI:30013"/>
        <dbReference type="ChEBI" id="CHEBI:30616"/>
        <dbReference type="ChEBI" id="CHEBI:61977"/>
        <dbReference type="ChEBI" id="CHEBI:456216"/>
        <dbReference type="EC" id="2.7.11.1"/>
    </reaction>
</comment>
<dbReference type="eggNOG" id="KOG0586">
    <property type="taxonomic scope" value="Eukaryota"/>
</dbReference>
<dbReference type="PANTHER" id="PTHR24346:SF82">
    <property type="entry name" value="KP78A-RELATED"/>
    <property type="match status" value="1"/>
</dbReference>
<dbReference type="GO" id="GO:0050321">
    <property type="term" value="F:tau-protein kinase activity"/>
    <property type="evidence" value="ECO:0000318"/>
    <property type="project" value="GO_Central"/>
</dbReference>
<dbReference type="PROSITE" id="PS00107">
    <property type="entry name" value="PROTEIN_KINASE_ATP"/>
    <property type="match status" value="1"/>
</dbReference>
<dbReference type="RefSeq" id="XP_009026486.1">
    <property type="nucleotide sequence ID" value="XM_009028238.1"/>
</dbReference>
<dbReference type="CTD" id="20216687"/>
<evidence type="ECO:0000256" key="10">
    <source>
        <dbReference type="ARBA" id="ARBA00047899"/>
    </source>
</evidence>
<dbReference type="InterPro" id="IPR000719">
    <property type="entry name" value="Prot_kinase_dom"/>
</dbReference>
<dbReference type="OrthoDB" id="504170at2759"/>
<evidence type="ECO:0000256" key="6">
    <source>
        <dbReference type="ARBA" id="ARBA00022679"/>
    </source>
</evidence>
<evidence type="ECO:0000256" key="4">
    <source>
        <dbReference type="ARBA" id="ARBA00022490"/>
    </source>
</evidence>